<dbReference type="HOGENOM" id="CLU_030024_2_1_9"/>
<feature type="domain" description="NodB homology" evidence="3">
    <location>
        <begin position="78"/>
        <end position="275"/>
    </location>
</feature>
<protein>
    <submittedName>
        <fullName evidence="4">Polysaccharide deacetylase</fullName>
    </submittedName>
</protein>
<dbReference type="GO" id="GO:0005975">
    <property type="term" value="P:carbohydrate metabolic process"/>
    <property type="evidence" value="ECO:0007669"/>
    <property type="project" value="InterPro"/>
</dbReference>
<evidence type="ECO:0000256" key="1">
    <source>
        <dbReference type="ARBA" id="ARBA00004613"/>
    </source>
</evidence>
<dbReference type="OrthoDB" id="9778320at2"/>
<dbReference type="RefSeq" id="WP_014966746.1">
    <property type="nucleotide sequence ID" value="NC_018664.1"/>
</dbReference>
<evidence type="ECO:0000256" key="2">
    <source>
        <dbReference type="ARBA" id="ARBA00022729"/>
    </source>
</evidence>
<evidence type="ECO:0000259" key="3">
    <source>
        <dbReference type="PROSITE" id="PS51677"/>
    </source>
</evidence>
<evidence type="ECO:0000313" key="5">
    <source>
        <dbReference type="Proteomes" id="UP000006094"/>
    </source>
</evidence>
<dbReference type="STRING" id="1128398.Curi_c05340"/>
<dbReference type="KEGG" id="cad:Curi_c05340"/>
<dbReference type="AlphaFoldDB" id="K0AWJ5"/>
<organism evidence="4 5">
    <name type="scientific">Gottschalkia acidurici (strain ATCC 7906 / DSM 604 / BCRC 14475 / CIP 104303 / KCTC 5404 / NCIMB 10678 / 9a)</name>
    <name type="common">Clostridium acidurici</name>
    <dbReference type="NCBI Taxonomy" id="1128398"/>
    <lineage>
        <taxon>Bacteria</taxon>
        <taxon>Bacillati</taxon>
        <taxon>Bacillota</taxon>
        <taxon>Tissierellia</taxon>
        <taxon>Tissierellales</taxon>
        <taxon>Gottschalkiaceae</taxon>
        <taxon>Gottschalkia</taxon>
    </lineage>
</organism>
<dbReference type="InterPro" id="IPR051398">
    <property type="entry name" value="Polysacch_Deacetylase"/>
</dbReference>
<keyword evidence="5" id="KW-1185">Reference proteome</keyword>
<dbReference type="PANTHER" id="PTHR34216">
    <property type="match status" value="1"/>
</dbReference>
<dbReference type="PROSITE" id="PS51677">
    <property type="entry name" value="NODB"/>
    <property type="match status" value="1"/>
</dbReference>
<proteinExistence type="predicted"/>
<dbReference type="Proteomes" id="UP000006094">
    <property type="component" value="Chromosome"/>
</dbReference>
<dbReference type="GO" id="GO:0005576">
    <property type="term" value="C:extracellular region"/>
    <property type="evidence" value="ECO:0007669"/>
    <property type="project" value="UniProtKB-SubCell"/>
</dbReference>
<evidence type="ECO:0000313" key="4">
    <source>
        <dbReference type="EMBL" id="AFS77609.1"/>
    </source>
</evidence>
<dbReference type="Pfam" id="PF01522">
    <property type="entry name" value="Polysacc_deac_1"/>
    <property type="match status" value="1"/>
</dbReference>
<keyword evidence="2" id="KW-0732">Signal</keyword>
<dbReference type="CDD" id="cd10918">
    <property type="entry name" value="CE4_NodB_like_5s_6s"/>
    <property type="match status" value="1"/>
</dbReference>
<comment type="subcellular location">
    <subcellularLocation>
        <location evidence="1">Secreted</location>
    </subcellularLocation>
</comment>
<sequence length="275" mass="31384">MLKKKVDAYSKKDTKSVEKKKIPVLMYHHISNEVNSTLAVTPEKYLEDMITLKEAGYEAIFLKDLALYLKGSKELPEKPIVITFDDGYYSNYEHAFPVAKKTGMKFTVSIIGWSVGRSTFIDNSNPITPHFTWDQAKIMYDSGLVDIQNHTFDLHSRPGLSYGYSNSCEVGVLPLQNEGFSEYELRLKEDLTKLNMEINSKLGYTPTFLVYPYGAYNKDTEHIVAKLGFQGTVTIANGVREFKDLKDLREIPRLNVTNDLRESELIYAIENLPLK</sequence>
<accession>K0AWJ5</accession>
<dbReference type="SUPFAM" id="SSF88713">
    <property type="entry name" value="Glycoside hydrolase/deacetylase"/>
    <property type="match status" value="1"/>
</dbReference>
<name>K0AWJ5_GOTA9</name>
<dbReference type="InterPro" id="IPR002509">
    <property type="entry name" value="NODB_dom"/>
</dbReference>
<dbReference type="Gene3D" id="3.20.20.370">
    <property type="entry name" value="Glycoside hydrolase/deacetylase"/>
    <property type="match status" value="1"/>
</dbReference>
<dbReference type="EMBL" id="CP003326">
    <property type="protein sequence ID" value="AFS77609.1"/>
    <property type="molecule type" value="Genomic_DNA"/>
</dbReference>
<dbReference type="PANTHER" id="PTHR34216:SF3">
    <property type="entry name" value="POLY-BETA-1,6-N-ACETYL-D-GLUCOSAMINE N-DEACETYLASE"/>
    <property type="match status" value="1"/>
</dbReference>
<reference evidence="4 5" key="1">
    <citation type="journal article" date="2012" name="PLoS ONE">
        <title>The purine-utilizing bacterium Clostridium acidurici 9a: a genome-guided metabolic reconsideration.</title>
        <authorList>
            <person name="Hartwich K."/>
            <person name="Poehlein A."/>
            <person name="Daniel R."/>
        </authorList>
    </citation>
    <scope>NUCLEOTIDE SEQUENCE [LARGE SCALE GENOMIC DNA]</scope>
    <source>
        <strain evidence="5">ATCC 7906 / DSM 604 / BCRC 14475 / CIP 104303 / KCTC 5404 / NCIMB 10678 / 9a</strain>
    </source>
</reference>
<dbReference type="GO" id="GO:0016810">
    <property type="term" value="F:hydrolase activity, acting on carbon-nitrogen (but not peptide) bonds"/>
    <property type="evidence" value="ECO:0007669"/>
    <property type="project" value="InterPro"/>
</dbReference>
<dbReference type="InterPro" id="IPR011330">
    <property type="entry name" value="Glyco_hydro/deAcase_b/a-brl"/>
</dbReference>
<gene>
    <name evidence="4" type="ordered locus">Curi_c05340</name>
</gene>
<dbReference type="eggNOG" id="COG0726">
    <property type="taxonomic scope" value="Bacteria"/>
</dbReference>
<dbReference type="PATRIC" id="fig|1128398.3.peg.561"/>